<proteinExistence type="predicted"/>
<sequence length="266" mass="28932">MACYHLQFSNGGNRAHMNESSTSLAKMLAILELFTVDHYAWTVEEIAQELGYTPSSAYRYVRELLRSGLLGRIPGAAYVVGAKVIELEALIDQADPVTMAARPVLRELAAETGCACLLSNVYGDRLINVLHVPGLEEYALTYVRGQPLPWFRGAPGKSVLSAMPNARVRKLFDKHGPEDRSDTEWAAIRAAIKRIREDGYCMSRGELDPDAVGFGAPVVPEDEVIGSVSLVCSSKRAAFLNADVIGTLVMTKAQDIATKIRSFSAG</sequence>
<reference evidence="6 7" key="1">
    <citation type="submission" date="2018-04" db="EMBL/GenBank/DDBJ databases">
        <title>Cupriavidus necator CR12 genome sequencing and assembly.</title>
        <authorList>
            <person name="Ben Fekih I."/>
            <person name="Mazhar H.S."/>
            <person name="Bello S.K."/>
            <person name="Rensing C."/>
        </authorList>
    </citation>
    <scope>NUCLEOTIDE SEQUENCE [LARGE SCALE GENOMIC DNA]</scope>
    <source>
        <strain evidence="6 7">CR12</strain>
    </source>
</reference>
<dbReference type="GO" id="GO:0003700">
    <property type="term" value="F:DNA-binding transcription factor activity"/>
    <property type="evidence" value="ECO:0007669"/>
    <property type="project" value="TreeGrafter"/>
</dbReference>
<dbReference type="PROSITE" id="PS51078">
    <property type="entry name" value="ICLR_ED"/>
    <property type="match status" value="1"/>
</dbReference>
<dbReference type="GO" id="GO:0045892">
    <property type="term" value="P:negative regulation of DNA-templated transcription"/>
    <property type="evidence" value="ECO:0007669"/>
    <property type="project" value="TreeGrafter"/>
</dbReference>
<dbReference type="EMBL" id="QDHA01000113">
    <property type="protein sequence ID" value="RCJ04096.1"/>
    <property type="molecule type" value="Genomic_DNA"/>
</dbReference>
<dbReference type="Gene3D" id="3.30.450.40">
    <property type="match status" value="1"/>
</dbReference>
<accession>A0A367PAN1</accession>
<dbReference type="Pfam" id="PF09339">
    <property type="entry name" value="HTH_IclR"/>
    <property type="match status" value="1"/>
</dbReference>
<dbReference type="InterPro" id="IPR036390">
    <property type="entry name" value="WH_DNA-bd_sf"/>
</dbReference>
<keyword evidence="1" id="KW-0805">Transcription regulation</keyword>
<evidence type="ECO:0000313" key="6">
    <source>
        <dbReference type="EMBL" id="RCJ04096.1"/>
    </source>
</evidence>
<dbReference type="InterPro" id="IPR005471">
    <property type="entry name" value="Tscrpt_reg_IclR_N"/>
</dbReference>
<dbReference type="InterPro" id="IPR014757">
    <property type="entry name" value="Tscrpt_reg_IclR_C"/>
</dbReference>
<feature type="domain" description="IclR-ED" evidence="5">
    <location>
        <begin position="83"/>
        <end position="262"/>
    </location>
</feature>
<evidence type="ECO:0000259" key="5">
    <source>
        <dbReference type="PROSITE" id="PS51078"/>
    </source>
</evidence>
<gene>
    <name evidence="6" type="ORF">DDK22_33805</name>
</gene>
<dbReference type="PANTHER" id="PTHR30136">
    <property type="entry name" value="HELIX-TURN-HELIX TRANSCRIPTIONAL REGULATOR, ICLR FAMILY"/>
    <property type="match status" value="1"/>
</dbReference>
<dbReference type="PANTHER" id="PTHR30136:SF24">
    <property type="entry name" value="HTH-TYPE TRANSCRIPTIONAL REPRESSOR ALLR"/>
    <property type="match status" value="1"/>
</dbReference>
<keyword evidence="2" id="KW-0238">DNA-binding</keyword>
<evidence type="ECO:0000256" key="3">
    <source>
        <dbReference type="ARBA" id="ARBA00023163"/>
    </source>
</evidence>
<dbReference type="InterPro" id="IPR029016">
    <property type="entry name" value="GAF-like_dom_sf"/>
</dbReference>
<dbReference type="Proteomes" id="UP000253501">
    <property type="component" value="Unassembled WGS sequence"/>
</dbReference>
<feature type="domain" description="HTH iclR-type" evidence="4">
    <location>
        <begin position="21"/>
        <end position="82"/>
    </location>
</feature>
<dbReference type="Pfam" id="PF01614">
    <property type="entry name" value="IclR_C"/>
    <property type="match status" value="1"/>
</dbReference>
<dbReference type="SMART" id="SM00346">
    <property type="entry name" value="HTH_ICLR"/>
    <property type="match status" value="1"/>
</dbReference>
<dbReference type="InterPro" id="IPR050707">
    <property type="entry name" value="HTH_MetabolicPath_Reg"/>
</dbReference>
<evidence type="ECO:0000259" key="4">
    <source>
        <dbReference type="PROSITE" id="PS51077"/>
    </source>
</evidence>
<dbReference type="SUPFAM" id="SSF46785">
    <property type="entry name" value="Winged helix' DNA-binding domain"/>
    <property type="match status" value="1"/>
</dbReference>
<evidence type="ECO:0000256" key="1">
    <source>
        <dbReference type="ARBA" id="ARBA00023015"/>
    </source>
</evidence>
<evidence type="ECO:0000256" key="2">
    <source>
        <dbReference type="ARBA" id="ARBA00023125"/>
    </source>
</evidence>
<name>A0A367PAN1_CUPNE</name>
<comment type="caution">
    <text evidence="6">The sequence shown here is derived from an EMBL/GenBank/DDBJ whole genome shotgun (WGS) entry which is preliminary data.</text>
</comment>
<dbReference type="PROSITE" id="PS51077">
    <property type="entry name" value="HTH_ICLR"/>
    <property type="match status" value="1"/>
</dbReference>
<evidence type="ECO:0000313" key="7">
    <source>
        <dbReference type="Proteomes" id="UP000253501"/>
    </source>
</evidence>
<dbReference type="SUPFAM" id="SSF55781">
    <property type="entry name" value="GAF domain-like"/>
    <property type="match status" value="1"/>
</dbReference>
<protein>
    <submittedName>
        <fullName evidence="6">IclR family transcriptional regulator</fullName>
    </submittedName>
</protein>
<organism evidence="6 7">
    <name type="scientific">Cupriavidus necator</name>
    <name type="common">Alcaligenes eutrophus</name>
    <name type="synonym">Ralstonia eutropha</name>
    <dbReference type="NCBI Taxonomy" id="106590"/>
    <lineage>
        <taxon>Bacteria</taxon>
        <taxon>Pseudomonadati</taxon>
        <taxon>Pseudomonadota</taxon>
        <taxon>Betaproteobacteria</taxon>
        <taxon>Burkholderiales</taxon>
        <taxon>Burkholderiaceae</taxon>
        <taxon>Cupriavidus</taxon>
    </lineage>
</organism>
<keyword evidence="3" id="KW-0804">Transcription</keyword>
<dbReference type="InterPro" id="IPR036388">
    <property type="entry name" value="WH-like_DNA-bd_sf"/>
</dbReference>
<dbReference type="Gene3D" id="1.10.10.10">
    <property type="entry name" value="Winged helix-like DNA-binding domain superfamily/Winged helix DNA-binding domain"/>
    <property type="match status" value="1"/>
</dbReference>
<dbReference type="AlphaFoldDB" id="A0A367PAN1"/>
<dbReference type="GO" id="GO:0003677">
    <property type="term" value="F:DNA binding"/>
    <property type="evidence" value="ECO:0007669"/>
    <property type="project" value="UniProtKB-KW"/>
</dbReference>